<gene>
    <name evidence="1" type="ORF">UFOVP1127_26</name>
    <name evidence="2" type="ORF">UFOVP1242_48</name>
    <name evidence="3" type="ORF">UFOVP1492_108</name>
</gene>
<name>A0A6J5QUX5_9CAUD</name>
<dbReference type="EMBL" id="LR797075">
    <property type="protein sequence ID" value="CAB4185161.1"/>
    <property type="molecule type" value="Genomic_DNA"/>
</dbReference>
<proteinExistence type="predicted"/>
<evidence type="ECO:0000313" key="1">
    <source>
        <dbReference type="EMBL" id="CAB4185161.1"/>
    </source>
</evidence>
<evidence type="ECO:0000313" key="3">
    <source>
        <dbReference type="EMBL" id="CAB4217858.1"/>
    </source>
</evidence>
<dbReference type="EMBL" id="LR797197">
    <property type="protein sequence ID" value="CAB4193252.1"/>
    <property type="molecule type" value="Genomic_DNA"/>
</dbReference>
<sequence length="127" mass="14128">MNTLDFTLIKDLVVPSKGDLQGAYFMFKKDEHGLTYRISPDARNKTLSITLQAYRIDTGASVCDLDRWTVTEEGFPITDEEGKVQGYANTYDEVILYFKADGSLTVEGVVWAKNTPFNGGLAGDYVN</sequence>
<accession>A0A6J5QUX5</accession>
<evidence type="ECO:0000313" key="2">
    <source>
        <dbReference type="EMBL" id="CAB4193252.1"/>
    </source>
</evidence>
<protein>
    <submittedName>
        <fullName evidence="1">Uncharacterized protein</fullName>
    </submittedName>
</protein>
<dbReference type="EMBL" id="LR797450">
    <property type="protein sequence ID" value="CAB4217858.1"/>
    <property type="molecule type" value="Genomic_DNA"/>
</dbReference>
<organism evidence="1">
    <name type="scientific">uncultured Caudovirales phage</name>
    <dbReference type="NCBI Taxonomy" id="2100421"/>
    <lineage>
        <taxon>Viruses</taxon>
        <taxon>Duplodnaviria</taxon>
        <taxon>Heunggongvirae</taxon>
        <taxon>Uroviricota</taxon>
        <taxon>Caudoviricetes</taxon>
        <taxon>Peduoviridae</taxon>
        <taxon>Maltschvirus</taxon>
        <taxon>Maltschvirus maltsch</taxon>
    </lineage>
</organism>
<reference evidence="1" key="1">
    <citation type="submission" date="2020-05" db="EMBL/GenBank/DDBJ databases">
        <authorList>
            <person name="Chiriac C."/>
            <person name="Salcher M."/>
            <person name="Ghai R."/>
            <person name="Kavagutti S V."/>
        </authorList>
    </citation>
    <scope>NUCLEOTIDE SEQUENCE</scope>
</reference>